<organism evidence="8 9">
    <name type="scientific">Ruminiclostridium cellobioparum subsp. termitidis CT1112</name>
    <dbReference type="NCBI Taxonomy" id="1195236"/>
    <lineage>
        <taxon>Bacteria</taxon>
        <taxon>Bacillati</taxon>
        <taxon>Bacillota</taxon>
        <taxon>Clostridia</taxon>
        <taxon>Eubacteriales</taxon>
        <taxon>Oscillospiraceae</taxon>
        <taxon>Ruminiclostridium</taxon>
    </lineage>
</organism>
<proteinExistence type="inferred from homology"/>
<dbReference type="PANTHER" id="PTHR43663:SF1">
    <property type="entry name" value="CHROMATE TRANSPORTER"/>
    <property type="match status" value="1"/>
</dbReference>
<accession>S0FF48</accession>
<dbReference type="Pfam" id="PF02417">
    <property type="entry name" value="Chromate_transp"/>
    <property type="match status" value="1"/>
</dbReference>
<protein>
    <submittedName>
        <fullName evidence="8">Chromate transport protein ChrA</fullName>
    </submittedName>
</protein>
<reference evidence="8 9" key="1">
    <citation type="journal article" date="2013" name="Genome Announc.">
        <title>Draft Genome Sequence of the Cellulolytic, Mesophilic, Anaerobic Bacterium Clostridium termitidis Strain CT1112 (DSM 5398).</title>
        <authorList>
            <person name="Lal S."/>
            <person name="Ramachandran U."/>
            <person name="Zhang X."/>
            <person name="Munir R."/>
            <person name="Sparling R."/>
            <person name="Levin D.B."/>
        </authorList>
    </citation>
    <scope>NUCLEOTIDE SEQUENCE [LARGE SCALE GENOMIC DNA]</scope>
    <source>
        <strain evidence="8 9">CT1112</strain>
    </source>
</reference>
<feature type="transmembrane region" description="Helical" evidence="7">
    <location>
        <begin position="7"/>
        <end position="27"/>
    </location>
</feature>
<dbReference type="InterPro" id="IPR003370">
    <property type="entry name" value="Chromate_transpt"/>
</dbReference>
<dbReference type="GO" id="GO:0005886">
    <property type="term" value="C:plasma membrane"/>
    <property type="evidence" value="ECO:0007669"/>
    <property type="project" value="UniProtKB-SubCell"/>
</dbReference>
<feature type="transmembrane region" description="Helical" evidence="7">
    <location>
        <begin position="47"/>
        <end position="68"/>
    </location>
</feature>
<dbReference type="PATRIC" id="fig|1195236.3.peg.5504"/>
<dbReference type="STRING" id="1195236.CTER_5370"/>
<feature type="transmembrane region" description="Helical" evidence="7">
    <location>
        <begin position="118"/>
        <end position="138"/>
    </location>
</feature>
<feature type="transmembrane region" description="Helical" evidence="7">
    <location>
        <begin position="150"/>
        <end position="172"/>
    </location>
</feature>
<evidence type="ECO:0000256" key="3">
    <source>
        <dbReference type="ARBA" id="ARBA00022475"/>
    </source>
</evidence>
<evidence type="ECO:0000256" key="1">
    <source>
        <dbReference type="ARBA" id="ARBA00004651"/>
    </source>
</evidence>
<comment type="subcellular location">
    <subcellularLocation>
        <location evidence="1">Cell membrane</location>
        <topology evidence="1">Multi-pass membrane protein</topology>
    </subcellularLocation>
</comment>
<comment type="caution">
    <text evidence="8">The sequence shown here is derived from an EMBL/GenBank/DDBJ whole genome shotgun (WGS) entry which is preliminary data.</text>
</comment>
<dbReference type="Proteomes" id="UP000014155">
    <property type="component" value="Unassembled WGS sequence"/>
</dbReference>
<sequence length="195" mass="20256">MGVLFKLFIMFVKLCAFAFGGGYVMIPSMVKVSEANHWASAAELTDVIAIAGMAPGPVAVNAAVGFGYRVAGFPGAVVSFLGIAIPCAVIVIVVATFFFKAYNHPLVQAALNGLRPVITGIILYAAVSLAIKNGMILAAGNTLITGGWNITAAGVNLLEVKSLILIAATFLILIKTKIQPIFLILAAGVLGVFLY</sequence>
<evidence type="ECO:0000313" key="8">
    <source>
        <dbReference type="EMBL" id="EMS68992.1"/>
    </source>
</evidence>
<feature type="transmembrane region" description="Helical" evidence="7">
    <location>
        <begin position="75"/>
        <end position="98"/>
    </location>
</feature>
<evidence type="ECO:0000256" key="2">
    <source>
        <dbReference type="ARBA" id="ARBA00005262"/>
    </source>
</evidence>
<dbReference type="InterPro" id="IPR052518">
    <property type="entry name" value="CHR_Transporter"/>
</dbReference>
<evidence type="ECO:0000256" key="7">
    <source>
        <dbReference type="SAM" id="Phobius"/>
    </source>
</evidence>
<evidence type="ECO:0000313" key="9">
    <source>
        <dbReference type="Proteomes" id="UP000014155"/>
    </source>
</evidence>
<dbReference type="EMBL" id="AORV01000078">
    <property type="protein sequence ID" value="EMS68992.1"/>
    <property type="molecule type" value="Genomic_DNA"/>
</dbReference>
<feature type="transmembrane region" description="Helical" evidence="7">
    <location>
        <begin position="178"/>
        <end position="194"/>
    </location>
</feature>
<keyword evidence="9" id="KW-1185">Reference proteome</keyword>
<dbReference type="eggNOG" id="COG2059">
    <property type="taxonomic scope" value="Bacteria"/>
</dbReference>
<evidence type="ECO:0000256" key="4">
    <source>
        <dbReference type="ARBA" id="ARBA00022692"/>
    </source>
</evidence>
<keyword evidence="3" id="KW-1003">Cell membrane</keyword>
<gene>
    <name evidence="8" type="ORF">CTER_5370</name>
</gene>
<name>S0FF48_RUMCE</name>
<keyword evidence="5 7" id="KW-1133">Transmembrane helix</keyword>
<dbReference type="PANTHER" id="PTHR43663">
    <property type="entry name" value="CHROMATE TRANSPORT PROTEIN-RELATED"/>
    <property type="match status" value="1"/>
</dbReference>
<dbReference type="GO" id="GO:0015109">
    <property type="term" value="F:chromate transmembrane transporter activity"/>
    <property type="evidence" value="ECO:0007669"/>
    <property type="project" value="InterPro"/>
</dbReference>
<evidence type="ECO:0000256" key="5">
    <source>
        <dbReference type="ARBA" id="ARBA00022989"/>
    </source>
</evidence>
<keyword evidence="6 7" id="KW-0472">Membrane</keyword>
<dbReference type="AlphaFoldDB" id="S0FF48"/>
<keyword evidence="4 7" id="KW-0812">Transmembrane</keyword>
<dbReference type="RefSeq" id="WP_004631097.1">
    <property type="nucleotide sequence ID" value="NZ_AORV01000078.1"/>
</dbReference>
<evidence type="ECO:0000256" key="6">
    <source>
        <dbReference type="ARBA" id="ARBA00023136"/>
    </source>
</evidence>
<comment type="similarity">
    <text evidence="2">Belongs to the chromate ion transporter (CHR) (TC 2.A.51) family.</text>
</comment>